<name>A0ABV4FGR9_BRAEL</name>
<proteinExistence type="predicted"/>
<organism evidence="1 2">
    <name type="scientific">Bradyrhizobium elkanii</name>
    <dbReference type="NCBI Taxonomy" id="29448"/>
    <lineage>
        <taxon>Bacteria</taxon>
        <taxon>Pseudomonadati</taxon>
        <taxon>Pseudomonadota</taxon>
        <taxon>Alphaproteobacteria</taxon>
        <taxon>Hyphomicrobiales</taxon>
        <taxon>Nitrobacteraceae</taxon>
        <taxon>Bradyrhizobium</taxon>
    </lineage>
</organism>
<accession>A0ABV4FGR9</accession>
<evidence type="ECO:0000313" key="1">
    <source>
        <dbReference type="EMBL" id="MEY9322685.1"/>
    </source>
</evidence>
<dbReference type="Proteomes" id="UP001565471">
    <property type="component" value="Unassembled WGS sequence"/>
</dbReference>
<gene>
    <name evidence="1" type="ORF">ABIF29_009484</name>
</gene>
<protein>
    <submittedName>
        <fullName evidence="1">Uncharacterized protein</fullName>
    </submittedName>
</protein>
<reference evidence="1 2" key="1">
    <citation type="submission" date="2024-07" db="EMBL/GenBank/DDBJ databases">
        <title>Genomic Encyclopedia of Type Strains, Phase V (KMG-V): Genome sequencing to study the core and pangenomes of soil and plant-associated prokaryotes.</title>
        <authorList>
            <person name="Whitman W."/>
        </authorList>
    </citation>
    <scope>NUCLEOTIDE SEQUENCE [LARGE SCALE GENOMIC DNA]</scope>
    <source>
        <strain evidence="1 2">USDA 415</strain>
    </source>
</reference>
<dbReference type="EMBL" id="JBGBZA010000002">
    <property type="protein sequence ID" value="MEY9322685.1"/>
    <property type="molecule type" value="Genomic_DNA"/>
</dbReference>
<keyword evidence="2" id="KW-1185">Reference proteome</keyword>
<evidence type="ECO:0000313" key="2">
    <source>
        <dbReference type="Proteomes" id="UP001565471"/>
    </source>
</evidence>
<comment type="caution">
    <text evidence="1">The sequence shown here is derived from an EMBL/GenBank/DDBJ whole genome shotgun (WGS) entry which is preliminary data.</text>
</comment>
<sequence length="47" mass="5052">MLGSFSFLSEPPLSVIGLAPLGLKKLSLMKPSPPSARMIESKREPVN</sequence>